<sequence>MPYNPTTWVNDQTPLSAGNMNKIEQGIKAAHDAIDDLPNKANTWTAKQVFSAGAQLGDANADLIDVCGLIVPLGTHTRQVTAWDSAFPEKPKTIQIKDGSTVMATIEVISRNSEGKVTQLRITQGGRTRTWNITWTSGREFPDSVMVS</sequence>
<dbReference type="EMBL" id="PIUK01000224">
    <property type="protein sequence ID" value="MBY6277691.1"/>
    <property type="molecule type" value="Genomic_DNA"/>
</dbReference>
<proteinExistence type="predicted"/>
<dbReference type="Proteomes" id="UP000732377">
    <property type="component" value="Unassembled WGS sequence"/>
</dbReference>
<name>A0A953ICG5_SYMTR</name>
<reference evidence="1" key="1">
    <citation type="submission" date="2017-11" db="EMBL/GenBank/DDBJ databases">
        <title>Three new genomes from thermophilic consortium.</title>
        <authorList>
            <person name="Quaggio R."/>
            <person name="Amgarten D."/>
            <person name="Setubal J.C."/>
        </authorList>
    </citation>
    <scope>NUCLEOTIDE SEQUENCE</scope>
    <source>
        <strain evidence="1">ZCTH01-B2</strain>
    </source>
</reference>
<protein>
    <submittedName>
        <fullName evidence="1">Uncharacterized protein</fullName>
    </submittedName>
</protein>
<organism evidence="1 2">
    <name type="scientific">Symbiobacterium thermophilum</name>
    <dbReference type="NCBI Taxonomy" id="2734"/>
    <lineage>
        <taxon>Bacteria</taxon>
        <taxon>Bacillati</taxon>
        <taxon>Bacillota</taxon>
        <taxon>Clostridia</taxon>
        <taxon>Eubacteriales</taxon>
        <taxon>Symbiobacteriaceae</taxon>
        <taxon>Symbiobacterium</taxon>
    </lineage>
</organism>
<gene>
    <name evidence="1" type="ORF">CWE10_16090</name>
</gene>
<evidence type="ECO:0000313" key="1">
    <source>
        <dbReference type="EMBL" id="MBY6277691.1"/>
    </source>
</evidence>
<dbReference type="RefSeq" id="WP_273381003.1">
    <property type="nucleotide sequence ID" value="NZ_PIUK01000224.1"/>
</dbReference>
<evidence type="ECO:0000313" key="2">
    <source>
        <dbReference type="Proteomes" id="UP000732377"/>
    </source>
</evidence>
<dbReference type="AlphaFoldDB" id="A0A953ICG5"/>
<accession>A0A953ICG5</accession>
<comment type="caution">
    <text evidence="1">The sequence shown here is derived from an EMBL/GenBank/DDBJ whole genome shotgun (WGS) entry which is preliminary data.</text>
</comment>